<evidence type="ECO:0000313" key="2">
    <source>
        <dbReference type="Proteomes" id="UP000031972"/>
    </source>
</evidence>
<proteinExistence type="predicted"/>
<dbReference type="Proteomes" id="UP000031972">
    <property type="component" value="Unassembled WGS sequence"/>
</dbReference>
<keyword evidence="2" id="KW-1185">Reference proteome</keyword>
<accession>A0A0C2VPU2</accession>
<name>A0A0C2VPU2_9BACL</name>
<gene>
    <name evidence="1" type="ORF">KR50_08130</name>
</gene>
<dbReference type="EMBL" id="JXRR01000008">
    <property type="protein sequence ID" value="KIL50932.1"/>
    <property type="molecule type" value="Genomic_DNA"/>
</dbReference>
<dbReference type="AlphaFoldDB" id="A0A0C2VPU2"/>
<reference evidence="1 2" key="1">
    <citation type="submission" date="2015-01" db="EMBL/GenBank/DDBJ databases">
        <title>Jeotgalibacillus campisalis genome sequencing.</title>
        <authorList>
            <person name="Goh K.M."/>
            <person name="Chan K.-G."/>
            <person name="Yaakop A.S."/>
            <person name="Ee R."/>
            <person name="Gan H.M."/>
            <person name="Chan C.S."/>
        </authorList>
    </citation>
    <scope>NUCLEOTIDE SEQUENCE [LARGE SCALE GENOMIC DNA]</scope>
    <source>
        <strain evidence="1 2">SF-57</strain>
    </source>
</reference>
<sequence>MRVTDGCTNVVKSIKNRLNKPVFLSAETPLFLMHDRLNNGFRVGP</sequence>
<organism evidence="1 2">
    <name type="scientific">Jeotgalibacillus campisalis</name>
    <dbReference type="NCBI Taxonomy" id="220754"/>
    <lineage>
        <taxon>Bacteria</taxon>
        <taxon>Bacillati</taxon>
        <taxon>Bacillota</taxon>
        <taxon>Bacilli</taxon>
        <taxon>Bacillales</taxon>
        <taxon>Caryophanaceae</taxon>
        <taxon>Jeotgalibacillus</taxon>
    </lineage>
</organism>
<comment type="caution">
    <text evidence="1">The sequence shown here is derived from an EMBL/GenBank/DDBJ whole genome shotgun (WGS) entry which is preliminary data.</text>
</comment>
<dbReference type="PATRIC" id="fig|220754.4.peg.833"/>
<evidence type="ECO:0000313" key="1">
    <source>
        <dbReference type="EMBL" id="KIL50932.1"/>
    </source>
</evidence>
<protein>
    <submittedName>
        <fullName evidence="1">Uncharacterized protein</fullName>
    </submittedName>
</protein>